<evidence type="ECO:0000259" key="13">
    <source>
        <dbReference type="Pfam" id="PF02320"/>
    </source>
</evidence>
<feature type="domain" description="Ubiquinol-cytochrome C reductase hinge" evidence="13">
    <location>
        <begin position="157"/>
        <end position="218"/>
    </location>
</feature>
<evidence type="ECO:0000256" key="10">
    <source>
        <dbReference type="ARBA" id="ARBA00044364"/>
    </source>
</evidence>
<keyword evidence="5" id="KW-0999">Mitochondrion inner membrane</keyword>
<dbReference type="Pfam" id="PF02320">
    <property type="entry name" value="UCR_hinge"/>
    <property type="match status" value="1"/>
</dbReference>
<accession>A0A811SHP8</accession>
<evidence type="ECO:0000256" key="2">
    <source>
        <dbReference type="ARBA" id="ARBA00006498"/>
    </source>
</evidence>
<dbReference type="GO" id="GO:0005743">
    <property type="term" value="C:mitochondrial inner membrane"/>
    <property type="evidence" value="ECO:0007669"/>
    <property type="project" value="UniProtKB-SubCell"/>
</dbReference>
<keyword evidence="3" id="KW-0813">Transport</keyword>
<dbReference type="AlphaFoldDB" id="A0A811SHP8"/>
<dbReference type="OrthoDB" id="405848at2759"/>
<comment type="subcellular location">
    <subcellularLocation>
        <location evidence="1">Mitochondrion inner membrane</location>
        <topology evidence="1">Peripheral membrane protein</topology>
        <orientation evidence="1">Intermembrane side</orientation>
    </subcellularLocation>
</comment>
<keyword evidence="9" id="KW-1015">Disulfide bond</keyword>
<dbReference type="InterPro" id="IPR036811">
    <property type="entry name" value="Ubol_cytC_Rdtase_hinge_dom_sf"/>
</dbReference>
<dbReference type="FunFam" id="1.10.287.20:FF:000001">
    <property type="entry name" value="Cytochrome b-c1 complex subunit 6"/>
    <property type="match status" value="1"/>
</dbReference>
<evidence type="ECO:0000256" key="8">
    <source>
        <dbReference type="ARBA" id="ARBA00023136"/>
    </source>
</evidence>
<gene>
    <name evidence="14" type="ORF">NCGR_LOCUS66427</name>
</gene>
<evidence type="ECO:0000256" key="12">
    <source>
        <dbReference type="SAM" id="MobiDB-lite"/>
    </source>
</evidence>
<evidence type="ECO:0000256" key="4">
    <source>
        <dbReference type="ARBA" id="ARBA00022660"/>
    </source>
</evidence>
<name>A0A811SHP8_9POAL</name>
<dbReference type="GO" id="GO:0006122">
    <property type="term" value="P:mitochondrial electron transport, ubiquinol to cytochrome c"/>
    <property type="evidence" value="ECO:0007669"/>
    <property type="project" value="InterPro"/>
</dbReference>
<dbReference type="Proteomes" id="UP000604825">
    <property type="component" value="Unassembled WGS sequence"/>
</dbReference>
<dbReference type="Gene3D" id="1.10.287.20">
    <property type="entry name" value="Ubiquinol-cytochrome C reductase hinge domain"/>
    <property type="match status" value="1"/>
</dbReference>
<reference evidence="14" key="1">
    <citation type="submission" date="2020-10" db="EMBL/GenBank/DDBJ databases">
        <authorList>
            <person name="Han B."/>
            <person name="Lu T."/>
            <person name="Zhao Q."/>
            <person name="Huang X."/>
            <person name="Zhao Y."/>
        </authorList>
    </citation>
    <scope>NUCLEOTIDE SEQUENCE</scope>
</reference>
<comment type="similarity">
    <text evidence="2">Belongs to the UQCRH/QCR6 family.</text>
</comment>
<keyword evidence="15" id="KW-1185">Reference proteome</keyword>
<keyword evidence="8" id="KW-0472">Membrane</keyword>
<feature type="compositionally biased region" description="Low complexity" evidence="12">
    <location>
        <begin position="15"/>
        <end position="25"/>
    </location>
</feature>
<dbReference type="SUPFAM" id="SSF81531">
    <property type="entry name" value="Non-heme 11 kDa protein of cytochrome bc1 complex (Ubiquinol-cytochrome c reductase)"/>
    <property type="match status" value="1"/>
</dbReference>
<evidence type="ECO:0000256" key="7">
    <source>
        <dbReference type="ARBA" id="ARBA00023128"/>
    </source>
</evidence>
<keyword evidence="4" id="KW-0679">Respiratory chain</keyword>
<evidence type="ECO:0000256" key="11">
    <source>
        <dbReference type="ARBA" id="ARBA00076110"/>
    </source>
</evidence>
<proteinExistence type="inferred from homology"/>
<evidence type="ECO:0000256" key="9">
    <source>
        <dbReference type="ARBA" id="ARBA00023157"/>
    </source>
</evidence>
<keyword evidence="6" id="KW-0249">Electron transport</keyword>
<protein>
    <recommendedName>
        <fullName evidence="11">Complex III subunit VI</fullName>
    </recommendedName>
    <alternativeName>
        <fullName evidence="10">Mitochondrial hinge protein</fullName>
    </alternativeName>
</protein>
<evidence type="ECO:0000256" key="3">
    <source>
        <dbReference type="ARBA" id="ARBA00022448"/>
    </source>
</evidence>
<evidence type="ECO:0000256" key="1">
    <source>
        <dbReference type="ARBA" id="ARBA00004137"/>
    </source>
</evidence>
<dbReference type="InterPro" id="IPR023184">
    <property type="entry name" value="Ubol_cytC_Rdtase_hinge_dom"/>
</dbReference>
<evidence type="ECO:0000256" key="5">
    <source>
        <dbReference type="ARBA" id="ARBA00022792"/>
    </source>
</evidence>
<evidence type="ECO:0000313" key="15">
    <source>
        <dbReference type="Proteomes" id="UP000604825"/>
    </source>
</evidence>
<feature type="region of interest" description="Disordered" evidence="12">
    <location>
        <begin position="1"/>
        <end position="31"/>
    </location>
</feature>
<dbReference type="PANTHER" id="PTHR15336:SF1">
    <property type="entry name" value="CYTOCHROME B-C1 COMPLEX SUBUNIT 6"/>
    <property type="match status" value="1"/>
</dbReference>
<dbReference type="InterPro" id="IPR003422">
    <property type="entry name" value="Cyt_b-c1_6"/>
</dbReference>
<dbReference type="EMBL" id="CAJGYO010000459">
    <property type="protein sequence ID" value="CAD6342329.1"/>
    <property type="molecule type" value="Genomic_DNA"/>
</dbReference>
<keyword evidence="7" id="KW-0496">Mitochondrion</keyword>
<dbReference type="PANTHER" id="PTHR15336">
    <property type="entry name" value="UBIQUINOL-CYTOCHROME C REDUCTASE COMPLEX 7.8 KDA PROTEIN"/>
    <property type="match status" value="1"/>
</dbReference>
<comment type="caution">
    <text evidence="14">The sequence shown here is derived from an EMBL/GenBank/DDBJ whole genome shotgun (WGS) entry which is preliminary data.</text>
</comment>
<organism evidence="14 15">
    <name type="scientific">Miscanthus lutarioriparius</name>
    <dbReference type="NCBI Taxonomy" id="422564"/>
    <lineage>
        <taxon>Eukaryota</taxon>
        <taxon>Viridiplantae</taxon>
        <taxon>Streptophyta</taxon>
        <taxon>Embryophyta</taxon>
        <taxon>Tracheophyta</taxon>
        <taxon>Spermatophyta</taxon>
        <taxon>Magnoliopsida</taxon>
        <taxon>Liliopsida</taxon>
        <taxon>Poales</taxon>
        <taxon>Poaceae</taxon>
        <taxon>PACMAD clade</taxon>
        <taxon>Panicoideae</taxon>
        <taxon>Andropogonodae</taxon>
        <taxon>Andropogoneae</taxon>
        <taxon>Saccharinae</taxon>
        <taxon>Miscanthus</taxon>
    </lineage>
</organism>
<sequence>MPVPPEGNKTSTNPTSSHEATTTTASGGGGARLAQALSPLMRRASWMSLGMMVTRLAWMAQRLVSSKSPTRYASAASCSAATAEDWKRRSVLKSCAISRTRRWKGSFLMSSSVLFWYLRISRSATVPGRKRCFLSSISIQNSIYVRIVKKADEEVTDPKALLEERSKAKCVSQWYEYQKCVKRIENDETGHKHCTGQYFDYWKCVDKNVAEKLFEMLK</sequence>
<evidence type="ECO:0000313" key="14">
    <source>
        <dbReference type="EMBL" id="CAD6342329.1"/>
    </source>
</evidence>
<evidence type="ECO:0000256" key="6">
    <source>
        <dbReference type="ARBA" id="ARBA00022982"/>
    </source>
</evidence>